<feature type="domain" description="Toprim" evidence="1">
    <location>
        <begin position="3"/>
        <end position="108"/>
    </location>
</feature>
<evidence type="ECO:0000313" key="3">
    <source>
        <dbReference type="Proteomes" id="UP000219897"/>
    </source>
</evidence>
<protein>
    <recommendedName>
        <fullName evidence="1">Toprim domain-containing protein</fullName>
    </recommendedName>
</protein>
<evidence type="ECO:0000313" key="2">
    <source>
        <dbReference type="EMBL" id="PER44120.1"/>
    </source>
</evidence>
<reference evidence="2 3" key="1">
    <citation type="submission" date="2017-09" db="EMBL/GenBank/DDBJ databases">
        <title>Large-scale bioinformatics analysis of Bacillus genomes uncovers conserved roles of natural products in bacterial physiology.</title>
        <authorList>
            <consortium name="Agbiome Team Llc"/>
            <person name="Bleich R.M."/>
            <person name="Kirk G.J."/>
            <person name="Santa Maria K.C."/>
            <person name="Allen S.E."/>
            <person name="Farag S."/>
            <person name="Shank E.A."/>
            <person name="Bowers A."/>
        </authorList>
    </citation>
    <scope>NUCLEOTIDE SEQUENCE [LARGE SCALE GENOMIC DNA]</scope>
    <source>
        <strain evidence="2 3">AFS005140</strain>
    </source>
</reference>
<name>A0ABD6RYU7_BACTU</name>
<proteinExistence type="predicted"/>
<dbReference type="Gene3D" id="3.40.50.140">
    <property type="match status" value="1"/>
</dbReference>
<dbReference type="Proteomes" id="UP000219897">
    <property type="component" value="Unassembled WGS sequence"/>
</dbReference>
<dbReference type="SUPFAM" id="SSF56712">
    <property type="entry name" value="Prokaryotic type I DNA topoisomerase"/>
    <property type="match status" value="1"/>
</dbReference>
<dbReference type="InterPro" id="IPR006171">
    <property type="entry name" value="TOPRIM_dom"/>
</dbReference>
<dbReference type="InterPro" id="IPR023405">
    <property type="entry name" value="Topo_IA_core_domain"/>
</dbReference>
<sequence>MSVLILAEKPPQAKAYSEAFPKFGKKDGYFHVPPCSLLPTGGNITWTIGHLVELNTPEDYKEEWKNGELPKLPILPERSVYKVSPSKRKQFNFVKRLMKEADTLTVAT</sequence>
<dbReference type="EMBL" id="NTYF01000150">
    <property type="protein sequence ID" value="PER44120.1"/>
    <property type="molecule type" value="Genomic_DNA"/>
</dbReference>
<accession>A0ABD6RYU7</accession>
<dbReference type="AlphaFoldDB" id="A0ABD6RYU7"/>
<organism evidence="2 3">
    <name type="scientific">Bacillus thuringiensis</name>
    <dbReference type="NCBI Taxonomy" id="1428"/>
    <lineage>
        <taxon>Bacteria</taxon>
        <taxon>Bacillati</taxon>
        <taxon>Bacillota</taxon>
        <taxon>Bacilli</taxon>
        <taxon>Bacillales</taxon>
        <taxon>Bacillaceae</taxon>
        <taxon>Bacillus</taxon>
        <taxon>Bacillus cereus group</taxon>
    </lineage>
</organism>
<comment type="caution">
    <text evidence="2">The sequence shown here is derived from an EMBL/GenBank/DDBJ whole genome shotgun (WGS) entry which is preliminary data.</text>
</comment>
<gene>
    <name evidence="2" type="ORF">CN495_28990</name>
</gene>
<dbReference type="Pfam" id="PF01751">
    <property type="entry name" value="Toprim"/>
    <property type="match status" value="1"/>
</dbReference>
<evidence type="ECO:0000259" key="1">
    <source>
        <dbReference type="Pfam" id="PF01751"/>
    </source>
</evidence>